<gene>
    <name evidence="11" type="primary">tsaE</name>
    <name evidence="11" type="ORF">E4680_02165</name>
</gene>
<dbReference type="GO" id="GO:0002949">
    <property type="term" value="P:tRNA threonylcarbamoyladenosine modification"/>
    <property type="evidence" value="ECO:0007669"/>
    <property type="project" value="InterPro"/>
</dbReference>
<dbReference type="InterPro" id="IPR003442">
    <property type="entry name" value="T6A_TsaE"/>
</dbReference>
<evidence type="ECO:0000313" key="12">
    <source>
        <dbReference type="Proteomes" id="UP000297890"/>
    </source>
</evidence>
<keyword evidence="11" id="KW-0808">Transferase</keyword>
<proteinExistence type="inferred from homology"/>
<dbReference type="NCBIfam" id="TIGR00150">
    <property type="entry name" value="T6A_YjeE"/>
    <property type="match status" value="1"/>
</dbReference>
<evidence type="ECO:0000256" key="7">
    <source>
        <dbReference type="ARBA" id="ARBA00022741"/>
    </source>
</evidence>
<dbReference type="AlphaFoldDB" id="A0A4Z0FBP7"/>
<dbReference type="GO" id="GO:0016740">
    <property type="term" value="F:transferase activity"/>
    <property type="evidence" value="ECO:0007669"/>
    <property type="project" value="UniProtKB-KW"/>
</dbReference>
<keyword evidence="12" id="KW-1185">Reference proteome</keyword>
<protein>
    <recommendedName>
        <fullName evidence="3">tRNA threonylcarbamoyladenosine biosynthesis protein TsaE</fullName>
    </recommendedName>
    <alternativeName>
        <fullName evidence="10">t(6)A37 threonylcarbamoyladenosine biosynthesis protein TsaE</fullName>
    </alternativeName>
</protein>
<evidence type="ECO:0000256" key="1">
    <source>
        <dbReference type="ARBA" id="ARBA00004496"/>
    </source>
</evidence>
<evidence type="ECO:0000256" key="9">
    <source>
        <dbReference type="ARBA" id="ARBA00022842"/>
    </source>
</evidence>
<keyword evidence="8" id="KW-0067">ATP-binding</keyword>
<evidence type="ECO:0000313" key="11">
    <source>
        <dbReference type="EMBL" id="TFZ83916.1"/>
    </source>
</evidence>
<evidence type="ECO:0000256" key="2">
    <source>
        <dbReference type="ARBA" id="ARBA00007599"/>
    </source>
</evidence>
<dbReference type="GO" id="GO:0046872">
    <property type="term" value="F:metal ion binding"/>
    <property type="evidence" value="ECO:0007669"/>
    <property type="project" value="UniProtKB-KW"/>
</dbReference>
<dbReference type="Proteomes" id="UP000297890">
    <property type="component" value="Unassembled WGS sequence"/>
</dbReference>
<evidence type="ECO:0000256" key="4">
    <source>
        <dbReference type="ARBA" id="ARBA00022490"/>
    </source>
</evidence>
<dbReference type="OrthoDB" id="9800307at2"/>
<keyword evidence="9" id="KW-0460">Magnesium</keyword>
<comment type="subcellular location">
    <subcellularLocation>
        <location evidence="1">Cytoplasm</location>
    </subcellularLocation>
</comment>
<evidence type="ECO:0000256" key="8">
    <source>
        <dbReference type="ARBA" id="ARBA00022840"/>
    </source>
</evidence>
<dbReference type="Gene3D" id="3.40.50.300">
    <property type="entry name" value="P-loop containing nucleotide triphosphate hydrolases"/>
    <property type="match status" value="1"/>
</dbReference>
<keyword evidence="5" id="KW-0819">tRNA processing</keyword>
<dbReference type="PANTHER" id="PTHR33540">
    <property type="entry name" value="TRNA THREONYLCARBAMOYLADENOSINE BIOSYNTHESIS PROTEIN TSAE"/>
    <property type="match status" value="1"/>
</dbReference>
<dbReference type="EMBL" id="SRIO01000002">
    <property type="protein sequence ID" value="TFZ83916.1"/>
    <property type="molecule type" value="Genomic_DNA"/>
</dbReference>
<evidence type="ECO:0000256" key="10">
    <source>
        <dbReference type="ARBA" id="ARBA00032441"/>
    </source>
</evidence>
<comment type="similarity">
    <text evidence="2">Belongs to the TsaE family.</text>
</comment>
<evidence type="ECO:0000256" key="5">
    <source>
        <dbReference type="ARBA" id="ARBA00022694"/>
    </source>
</evidence>
<evidence type="ECO:0000256" key="6">
    <source>
        <dbReference type="ARBA" id="ARBA00022723"/>
    </source>
</evidence>
<reference evidence="11 12" key="1">
    <citation type="journal article" date="2019" name="ISME J.">
        <title>Candidatus Macondimonas diazotrophica, a novel gammaproteobacterial genus dominating crude-oil-contaminated coastal sediments.</title>
        <authorList>
            <person name="Karthikeyan S."/>
            <person name="Konstantinidis K."/>
        </authorList>
    </citation>
    <scope>NUCLEOTIDE SEQUENCE [LARGE SCALE GENOMIC DNA]</scope>
    <source>
        <strain evidence="11 12">KTK01</strain>
    </source>
</reference>
<comment type="caution">
    <text evidence="11">The sequence shown here is derived from an EMBL/GenBank/DDBJ whole genome shotgun (WGS) entry which is preliminary data.</text>
</comment>
<dbReference type="GO" id="GO:0005737">
    <property type="term" value="C:cytoplasm"/>
    <property type="evidence" value="ECO:0007669"/>
    <property type="project" value="UniProtKB-SubCell"/>
</dbReference>
<dbReference type="GO" id="GO:0005524">
    <property type="term" value="F:ATP binding"/>
    <property type="evidence" value="ECO:0007669"/>
    <property type="project" value="UniProtKB-KW"/>
</dbReference>
<keyword evidence="6" id="KW-0479">Metal-binding</keyword>
<accession>A0A4Z0FBP7</accession>
<organism evidence="11 12">
    <name type="scientific">Candidatus Macondimonas diazotrophica</name>
    <dbReference type="NCBI Taxonomy" id="2305248"/>
    <lineage>
        <taxon>Bacteria</taxon>
        <taxon>Pseudomonadati</taxon>
        <taxon>Pseudomonadota</taxon>
        <taxon>Gammaproteobacteria</taxon>
        <taxon>Chromatiales</taxon>
        <taxon>Ectothiorhodospiraceae</taxon>
        <taxon>Candidatus Macondimonas</taxon>
    </lineage>
</organism>
<sequence length="163" mass="17979">MADHYRTNLPTPEATDALAHAFARCASPPLVVLLDGDLGAGKTSWVRSVLRSWGWSGTVRSPTYTLHETYDTPTGWPVHHLDLYRLGAPDELDELGLADLWSIPAVWFIEWPSNGKGHLPPADIRLEWKHCPPGRQVRISALSSAGAALLDAWVTFIQQHTAP</sequence>
<keyword evidence="7" id="KW-0547">Nucleotide-binding</keyword>
<evidence type="ECO:0000256" key="3">
    <source>
        <dbReference type="ARBA" id="ARBA00019010"/>
    </source>
</evidence>
<keyword evidence="4" id="KW-0963">Cytoplasm</keyword>
<dbReference type="InterPro" id="IPR027417">
    <property type="entry name" value="P-loop_NTPase"/>
</dbReference>
<dbReference type="PANTHER" id="PTHR33540:SF2">
    <property type="entry name" value="TRNA THREONYLCARBAMOYLADENOSINE BIOSYNTHESIS PROTEIN TSAE"/>
    <property type="match status" value="1"/>
</dbReference>
<dbReference type="SUPFAM" id="SSF52540">
    <property type="entry name" value="P-loop containing nucleoside triphosphate hydrolases"/>
    <property type="match status" value="1"/>
</dbReference>
<dbReference type="Pfam" id="PF02367">
    <property type="entry name" value="TsaE"/>
    <property type="match status" value="1"/>
</dbReference>
<name>A0A4Z0FBP7_9GAMM</name>